<feature type="compositionally biased region" description="Acidic residues" evidence="1">
    <location>
        <begin position="169"/>
        <end position="181"/>
    </location>
</feature>
<feature type="region of interest" description="Disordered" evidence="1">
    <location>
        <begin position="1"/>
        <end position="181"/>
    </location>
</feature>
<feature type="compositionally biased region" description="Basic and acidic residues" evidence="1">
    <location>
        <begin position="137"/>
        <end position="153"/>
    </location>
</feature>
<feature type="region of interest" description="Disordered" evidence="1">
    <location>
        <begin position="263"/>
        <end position="285"/>
    </location>
</feature>
<sequence length="323" mass="36141">MATTRRSKRIESKSAREEHVEVENVVTATTNEDDDDDDDEAPEEVSTPEPGKNSKKKQTAKARKQQKKEAMKSKATGVGLKISIEAAATKNKKIVFGDDEDVEDEPVEEEGEPENDDNEEESDDDDDDAIEEVTGSKAREDILEQLNVEEKLATKSKKKRKKRERKQVEDEEGESDDEFDEAFFAELEAAKAEEQRELAKTKRKGKHTTFVVSHDEDDMDDTPREVDDNIQVVVLKNPLQDSTANAIAAVPTNKLSQQATMFSRGSLDNGSDGVARGATGKKRKWQVDNTWKRSKKMKNMVRVNRGGRGGKNKSLAPTIFVTK</sequence>
<feature type="compositionally biased region" description="Acidic residues" evidence="1">
    <location>
        <begin position="31"/>
        <end position="43"/>
    </location>
</feature>
<feature type="region of interest" description="Disordered" evidence="1">
    <location>
        <begin position="194"/>
        <end position="225"/>
    </location>
</feature>
<accession>A0AAD2G050</accession>
<gene>
    <name evidence="2" type="ORF">CYCCA115_LOCUS17370</name>
</gene>
<feature type="compositionally biased region" description="Basic residues" evidence="1">
    <location>
        <begin position="154"/>
        <end position="165"/>
    </location>
</feature>
<dbReference type="AlphaFoldDB" id="A0AAD2G050"/>
<dbReference type="Proteomes" id="UP001295423">
    <property type="component" value="Unassembled WGS sequence"/>
</dbReference>
<keyword evidence="3" id="KW-1185">Reference proteome</keyword>
<feature type="compositionally biased region" description="Basic and acidic residues" evidence="1">
    <location>
        <begin position="9"/>
        <end position="22"/>
    </location>
</feature>
<reference evidence="2" key="1">
    <citation type="submission" date="2023-08" db="EMBL/GenBank/DDBJ databases">
        <authorList>
            <person name="Audoor S."/>
            <person name="Bilcke G."/>
        </authorList>
    </citation>
    <scope>NUCLEOTIDE SEQUENCE</scope>
</reference>
<proteinExistence type="predicted"/>
<feature type="region of interest" description="Disordered" evidence="1">
    <location>
        <begin position="301"/>
        <end position="323"/>
    </location>
</feature>
<dbReference type="EMBL" id="CAKOGP040001980">
    <property type="protein sequence ID" value="CAJ1958826.1"/>
    <property type="molecule type" value="Genomic_DNA"/>
</dbReference>
<feature type="compositionally biased region" description="Basic residues" evidence="1">
    <location>
        <begin position="53"/>
        <end position="66"/>
    </location>
</feature>
<evidence type="ECO:0000256" key="1">
    <source>
        <dbReference type="SAM" id="MobiDB-lite"/>
    </source>
</evidence>
<name>A0AAD2G050_9STRA</name>
<protein>
    <submittedName>
        <fullName evidence="2">Uncharacterized protein</fullName>
    </submittedName>
</protein>
<feature type="compositionally biased region" description="Acidic residues" evidence="1">
    <location>
        <begin position="97"/>
        <end position="131"/>
    </location>
</feature>
<comment type="caution">
    <text evidence="2">The sequence shown here is derived from an EMBL/GenBank/DDBJ whole genome shotgun (WGS) entry which is preliminary data.</text>
</comment>
<evidence type="ECO:0000313" key="3">
    <source>
        <dbReference type="Proteomes" id="UP001295423"/>
    </source>
</evidence>
<organism evidence="2 3">
    <name type="scientific">Cylindrotheca closterium</name>
    <dbReference type="NCBI Taxonomy" id="2856"/>
    <lineage>
        <taxon>Eukaryota</taxon>
        <taxon>Sar</taxon>
        <taxon>Stramenopiles</taxon>
        <taxon>Ochrophyta</taxon>
        <taxon>Bacillariophyta</taxon>
        <taxon>Bacillariophyceae</taxon>
        <taxon>Bacillariophycidae</taxon>
        <taxon>Bacillariales</taxon>
        <taxon>Bacillariaceae</taxon>
        <taxon>Cylindrotheca</taxon>
    </lineage>
</organism>
<evidence type="ECO:0000313" key="2">
    <source>
        <dbReference type="EMBL" id="CAJ1958826.1"/>
    </source>
</evidence>